<dbReference type="Gene3D" id="3.20.20.80">
    <property type="entry name" value="Glycosidases"/>
    <property type="match status" value="1"/>
</dbReference>
<dbReference type="RefSeq" id="WP_129821413.1">
    <property type="nucleotide sequence ID" value="NZ_RCYV01000007.1"/>
</dbReference>
<dbReference type="GO" id="GO:0005975">
    <property type="term" value="P:carbohydrate metabolic process"/>
    <property type="evidence" value="ECO:0007669"/>
    <property type="project" value="InterPro"/>
</dbReference>
<dbReference type="GO" id="GO:0047669">
    <property type="term" value="F:amylosucrase activity"/>
    <property type="evidence" value="ECO:0007669"/>
    <property type="project" value="InterPro"/>
</dbReference>
<dbReference type="Pfam" id="PF00128">
    <property type="entry name" value="Alpha-amylase"/>
    <property type="match status" value="1"/>
</dbReference>
<dbReference type="EMBL" id="WMQV01000003">
    <property type="protein sequence ID" value="MTL93314.1"/>
    <property type="molecule type" value="Genomic_DNA"/>
</dbReference>
<accession>A0A6G2CGC1</accession>
<dbReference type="InterPro" id="IPR017853">
    <property type="entry name" value="GH"/>
</dbReference>
<dbReference type="CDD" id="cd11324">
    <property type="entry name" value="AmyAc_Amylosucrase"/>
    <property type="match status" value="1"/>
</dbReference>
<organism evidence="1">
    <name type="scientific">Turicibacter sanguinis</name>
    <dbReference type="NCBI Taxonomy" id="154288"/>
    <lineage>
        <taxon>Bacteria</taxon>
        <taxon>Bacillati</taxon>
        <taxon>Bacillota</taxon>
        <taxon>Erysipelotrichia</taxon>
        <taxon>Erysipelotrichales</taxon>
        <taxon>Turicibacteraceae</taxon>
        <taxon>Turicibacter</taxon>
    </lineage>
</organism>
<dbReference type="PANTHER" id="PTHR10357:SF213">
    <property type="entry name" value="ALPHA AMYLASE CATALYTIC REGION"/>
    <property type="match status" value="1"/>
</dbReference>
<dbReference type="SMART" id="SM00642">
    <property type="entry name" value="Aamy"/>
    <property type="match status" value="1"/>
</dbReference>
<dbReference type="InterPro" id="IPR013780">
    <property type="entry name" value="Glyco_hydro_b"/>
</dbReference>
<dbReference type="Gene3D" id="2.60.40.1180">
    <property type="entry name" value="Golgi alpha-mannosidase II"/>
    <property type="match status" value="1"/>
</dbReference>
<gene>
    <name evidence="1" type="ORF">GMA64_02115</name>
</gene>
<reference evidence="1" key="1">
    <citation type="journal article" date="2019" name="Nat. Med.">
        <title>A library of human gut bacterial isolates paired with longitudinal multiomics data enables mechanistic microbiome research.</title>
        <authorList>
            <person name="Poyet M."/>
            <person name="Groussin M."/>
            <person name="Gibbons S.M."/>
            <person name="Avila-Pacheco J."/>
            <person name="Jiang X."/>
            <person name="Kearney S.M."/>
            <person name="Perrotta A.R."/>
            <person name="Berdy B."/>
            <person name="Zhao S."/>
            <person name="Lieberman T.D."/>
            <person name="Swanson P.K."/>
            <person name="Smith M."/>
            <person name="Roesemann S."/>
            <person name="Alexander J.E."/>
            <person name="Rich S.A."/>
            <person name="Livny J."/>
            <person name="Vlamakis H."/>
            <person name="Clish C."/>
            <person name="Bullock K."/>
            <person name="Deik A."/>
            <person name="Scott J."/>
            <person name="Pierce K.A."/>
            <person name="Xavier R.J."/>
            <person name="Alm E.J."/>
        </authorList>
    </citation>
    <scope>NUCLEOTIDE SEQUENCE</scope>
    <source>
        <strain evidence="1">BIOML-A179</strain>
    </source>
</reference>
<dbReference type="AlphaFoldDB" id="A0A6G2CGC1"/>
<dbReference type="InterPro" id="IPR006047">
    <property type="entry name" value="GH13_cat_dom"/>
</dbReference>
<sequence>MGRRDEFEQRLAKHYDDLKWTYHYVYDQFGASDEDFESLMRVIEKKYQERQAELKALDQRDSHWFMAQDMIGMMLYVDLFAGDLKNLSQKIPYLKELGVTYVHLMPLLKPREGENDGGYAVEDYRDIDPRIGTMNDFIQMLSEFREAGISVCIDYVLNHTAKEHEWAKRALEGNYFYQSMYMMYEHYDIPALYNKTVPEVLPDKCPGNFTYYEEINHHVFTSFSDFQWDLNFKNPYVFEQMVDIMLFLANTGVNIIRLDAIPFMWKELGTSCRNLPMIHELMHLLHLIKEIACPSLVLLGEAIVEPYEIVKYFGDEHKVECELMYNANFMVNIWNSLATRDTRVMRLDSERYTTPKSGTWINYARCHDDIGWGFSEDAIWLTGSNPVDHKQFMIDFYSGKFPGSFATGEIYQYNPVTRDARINGTLASLAGLEQALRYDNSAMIETAIARINLIHALLLGSQGIPLLYSCDELATINDYSYLEDEHKCREGRWVHRPAMDWDRAKKRHDLTTPVGQVFQMLKHLINIRKNEPLFAGDVKNEILRLSNHHVYGIGKFQDDAKMLLLFNFSEHKLYLPTTEMKQCGFSGMMSNLVSDKRIHLEDEVIVVEPYEFLWFKN</sequence>
<evidence type="ECO:0000313" key="1">
    <source>
        <dbReference type="EMBL" id="MTL93314.1"/>
    </source>
</evidence>
<name>A0A6G2CGC1_9FIRM</name>
<dbReference type="InterPro" id="IPR044077">
    <property type="entry name" value="Amylosucrase"/>
</dbReference>
<comment type="caution">
    <text evidence="1">The sequence shown here is derived from an EMBL/GenBank/DDBJ whole genome shotgun (WGS) entry which is preliminary data.</text>
</comment>
<dbReference type="Gene3D" id="1.10.1740.10">
    <property type="match status" value="1"/>
</dbReference>
<dbReference type="SUPFAM" id="SSF51445">
    <property type="entry name" value="(Trans)glycosidases"/>
    <property type="match status" value="1"/>
</dbReference>
<dbReference type="Gene3D" id="3.90.400.10">
    <property type="entry name" value="Oligo-1,6-glucosidase, Domain 2"/>
    <property type="match status" value="1"/>
</dbReference>
<protein>
    <submittedName>
        <fullName evidence="1">Alpha-amylase</fullName>
    </submittedName>
</protein>
<dbReference type="InterPro" id="IPR045857">
    <property type="entry name" value="O16G_dom_2"/>
</dbReference>
<dbReference type="PANTHER" id="PTHR10357">
    <property type="entry name" value="ALPHA-AMYLASE FAMILY MEMBER"/>
    <property type="match status" value="1"/>
</dbReference>
<proteinExistence type="predicted"/>